<dbReference type="EMBL" id="BJML01000011">
    <property type="protein sequence ID" value="GEB46913.1"/>
    <property type="molecule type" value="Genomic_DNA"/>
</dbReference>
<dbReference type="CDD" id="cd00338">
    <property type="entry name" value="Ser_Recombinase"/>
    <property type="match status" value="1"/>
</dbReference>
<dbReference type="InterPro" id="IPR006119">
    <property type="entry name" value="Resolv_N"/>
</dbReference>
<dbReference type="Gene3D" id="3.40.50.1390">
    <property type="entry name" value="Resolvase, N-terminal catalytic domain"/>
    <property type="match status" value="1"/>
</dbReference>
<dbReference type="AlphaFoldDB" id="A0A4Y3QQG4"/>
<dbReference type="Gene3D" id="3.90.1750.20">
    <property type="entry name" value="Putative Large Serine Recombinase, Chain B, Domain 2"/>
    <property type="match status" value="1"/>
</dbReference>
<reference evidence="5 6" key="1">
    <citation type="submission" date="2019-06" db="EMBL/GenBank/DDBJ databases">
        <title>Whole genome shotgun sequence of Microbacterium testaceum NBRC 12675.</title>
        <authorList>
            <person name="Hosoyama A."/>
            <person name="Uohara A."/>
            <person name="Ohji S."/>
            <person name="Ichikawa N."/>
        </authorList>
    </citation>
    <scope>NUCLEOTIDE SEQUENCE [LARGE SCALE GENOMIC DNA]</scope>
    <source>
        <strain evidence="5 6">NBRC 12675</strain>
    </source>
</reference>
<sequence length="522" mass="56770">MTTKSVTPVGTLPAPGGLLSMTAATPLRAVLYVRLSKESARSTSITGQTDDLSVIAERAGWDVVATFTDNGKSGGKERENAQAAYDLWARGDADILAVYAYDRWSRMGIKTLAALIDVVDARAKTPHPATFIAAREGIESTQADWQLRAAFAADMAKRERDLVSSRQTAARGRMRQQGRNAGHGVPPFGYRTGPHPTLPVGRGLHVIPEEADVVRELAERLIAGESTVKLADELNARGVAKARSAARVARLAGMPDEGLDRGAWNGSRVRATMTSDHLLGRVSHNGAPVYGDDGQPLAPFEAILSLETMLALRDRFDANRRGEVKRRASGLLSKLAYCSGCDRPLYPRRTSVTERNPEGHVNYGCSAASSGVTCPRKTYISARKLDGEVVARYLAARGDAPETRYERRVDDQGAGAELADVEARLKELAGRLAAADDEEEADGLTAAMLSLKARRRSLRSVTPTVVEDVVYTGRTYREAWDAARDDDERRRMLLRVMDHIVVNPVGSPERVTIRWNDFPGAV</sequence>
<dbReference type="Pfam" id="PF00239">
    <property type="entry name" value="Resolvase"/>
    <property type="match status" value="1"/>
</dbReference>
<keyword evidence="2" id="KW-0233">DNA recombination</keyword>
<dbReference type="PANTHER" id="PTHR30461">
    <property type="entry name" value="DNA-INVERTASE FROM LAMBDOID PROPHAGE"/>
    <property type="match status" value="1"/>
</dbReference>
<dbReference type="InterPro" id="IPR050639">
    <property type="entry name" value="SSR_resolvase"/>
</dbReference>
<name>A0A4Y3QQG4_MICTE</name>
<evidence type="ECO:0000313" key="5">
    <source>
        <dbReference type="EMBL" id="GEB46913.1"/>
    </source>
</evidence>
<dbReference type="InterPro" id="IPR025827">
    <property type="entry name" value="Zn_ribbon_recom_dom"/>
</dbReference>
<dbReference type="Proteomes" id="UP000319525">
    <property type="component" value="Unassembled WGS sequence"/>
</dbReference>
<dbReference type="GO" id="GO:0000150">
    <property type="term" value="F:DNA strand exchange activity"/>
    <property type="evidence" value="ECO:0007669"/>
    <property type="project" value="InterPro"/>
</dbReference>
<evidence type="ECO:0000313" key="6">
    <source>
        <dbReference type="Proteomes" id="UP000319525"/>
    </source>
</evidence>
<dbReference type="GO" id="GO:0003677">
    <property type="term" value="F:DNA binding"/>
    <property type="evidence" value="ECO:0007669"/>
    <property type="project" value="UniProtKB-KW"/>
</dbReference>
<gene>
    <name evidence="5" type="ORF">MTE01_28580</name>
</gene>
<dbReference type="Pfam" id="PF07508">
    <property type="entry name" value="Recombinase"/>
    <property type="match status" value="1"/>
</dbReference>
<protein>
    <submittedName>
        <fullName evidence="5">Integrase</fullName>
    </submittedName>
</protein>
<feature type="region of interest" description="Disordered" evidence="3">
    <location>
        <begin position="165"/>
        <end position="188"/>
    </location>
</feature>
<organism evidence="5 6">
    <name type="scientific">Microbacterium testaceum</name>
    <name type="common">Aureobacterium testaceum</name>
    <name type="synonym">Brevibacterium testaceum</name>
    <dbReference type="NCBI Taxonomy" id="2033"/>
    <lineage>
        <taxon>Bacteria</taxon>
        <taxon>Bacillati</taxon>
        <taxon>Actinomycetota</taxon>
        <taxon>Actinomycetes</taxon>
        <taxon>Micrococcales</taxon>
        <taxon>Microbacteriaceae</taxon>
        <taxon>Microbacterium</taxon>
    </lineage>
</organism>
<keyword evidence="1" id="KW-0238">DNA-binding</keyword>
<evidence type="ECO:0000259" key="4">
    <source>
        <dbReference type="PROSITE" id="PS51737"/>
    </source>
</evidence>
<feature type="domain" description="Recombinase" evidence="4">
    <location>
        <begin position="187"/>
        <end position="322"/>
    </location>
</feature>
<dbReference type="SUPFAM" id="SSF53041">
    <property type="entry name" value="Resolvase-like"/>
    <property type="match status" value="1"/>
</dbReference>
<dbReference type="InterPro" id="IPR038109">
    <property type="entry name" value="DNA_bind_recomb_sf"/>
</dbReference>
<dbReference type="OrthoDB" id="4500247at2"/>
<comment type="caution">
    <text evidence="5">The sequence shown here is derived from an EMBL/GenBank/DDBJ whole genome shotgun (WGS) entry which is preliminary data.</text>
</comment>
<dbReference type="InterPro" id="IPR036162">
    <property type="entry name" value="Resolvase-like_N_sf"/>
</dbReference>
<dbReference type="PROSITE" id="PS51737">
    <property type="entry name" value="RECOMBINASE_DNA_BIND"/>
    <property type="match status" value="1"/>
</dbReference>
<dbReference type="SMART" id="SM00857">
    <property type="entry name" value="Resolvase"/>
    <property type="match status" value="1"/>
</dbReference>
<accession>A0A4Y3QQG4</accession>
<dbReference type="Pfam" id="PF13408">
    <property type="entry name" value="Zn_ribbon_recom"/>
    <property type="match status" value="1"/>
</dbReference>
<evidence type="ECO:0000256" key="1">
    <source>
        <dbReference type="ARBA" id="ARBA00023125"/>
    </source>
</evidence>
<dbReference type="PANTHER" id="PTHR30461:SF2">
    <property type="entry name" value="SERINE RECOMBINASE PINE-RELATED"/>
    <property type="match status" value="1"/>
</dbReference>
<proteinExistence type="predicted"/>
<evidence type="ECO:0000256" key="3">
    <source>
        <dbReference type="SAM" id="MobiDB-lite"/>
    </source>
</evidence>
<dbReference type="InterPro" id="IPR011109">
    <property type="entry name" value="DNA_bind_recombinase_dom"/>
</dbReference>
<evidence type="ECO:0000256" key="2">
    <source>
        <dbReference type="ARBA" id="ARBA00023172"/>
    </source>
</evidence>